<accession>A0A8S9YA30</accession>
<keyword evidence="2" id="KW-1185">Reference proteome</keyword>
<evidence type="ECO:0000313" key="2">
    <source>
        <dbReference type="Proteomes" id="UP000466442"/>
    </source>
</evidence>
<proteinExistence type="predicted"/>
<dbReference type="AlphaFoldDB" id="A0A8S9YA30"/>
<dbReference type="OrthoDB" id="6631194at2759"/>
<dbReference type="Proteomes" id="UP000466442">
    <property type="component" value="Linkage Group LG1"/>
</dbReference>
<organism evidence="1 2">
    <name type="scientific">Apolygus lucorum</name>
    <name type="common">Small green plant bug</name>
    <name type="synonym">Lygocoris lucorum</name>
    <dbReference type="NCBI Taxonomy" id="248454"/>
    <lineage>
        <taxon>Eukaryota</taxon>
        <taxon>Metazoa</taxon>
        <taxon>Ecdysozoa</taxon>
        <taxon>Arthropoda</taxon>
        <taxon>Hexapoda</taxon>
        <taxon>Insecta</taxon>
        <taxon>Pterygota</taxon>
        <taxon>Neoptera</taxon>
        <taxon>Paraneoptera</taxon>
        <taxon>Hemiptera</taxon>
        <taxon>Heteroptera</taxon>
        <taxon>Panheteroptera</taxon>
        <taxon>Cimicomorpha</taxon>
        <taxon>Miridae</taxon>
        <taxon>Mirini</taxon>
        <taxon>Apolygus</taxon>
    </lineage>
</organism>
<protein>
    <submittedName>
        <fullName evidence="1">Uncharacterized protein</fullName>
    </submittedName>
</protein>
<dbReference type="EMBL" id="WIXP02000001">
    <property type="protein sequence ID" value="KAF6217058.1"/>
    <property type="molecule type" value="Genomic_DNA"/>
</dbReference>
<evidence type="ECO:0000313" key="1">
    <source>
        <dbReference type="EMBL" id="KAF6217058.1"/>
    </source>
</evidence>
<sequence>MANLSRTVMEQLPRDQTMIAGAKVSEAIPSHYQAAQVTGWHSNHMIHVAVAFPLEQTGPRYTRYTVTAPPIPDPSGKHYVRCLSQLYYGEDPQGSCEWKLLVTPPPALWKWEAQQQQWHYFLATPTLITEQCPDESATEITLTRNGMIKP</sequence>
<gene>
    <name evidence="1" type="ORF">GE061_001411</name>
</gene>
<name>A0A8S9YA30_APOLU</name>
<comment type="caution">
    <text evidence="1">The sequence shown here is derived from an EMBL/GenBank/DDBJ whole genome shotgun (WGS) entry which is preliminary data.</text>
</comment>
<reference evidence="1" key="1">
    <citation type="journal article" date="2021" name="Mol. Ecol. Resour.">
        <title>Apolygus lucorum genome provides insights into omnivorousness and mesophyll feeding.</title>
        <authorList>
            <person name="Liu Y."/>
            <person name="Liu H."/>
            <person name="Wang H."/>
            <person name="Huang T."/>
            <person name="Liu B."/>
            <person name="Yang B."/>
            <person name="Yin L."/>
            <person name="Li B."/>
            <person name="Zhang Y."/>
            <person name="Zhang S."/>
            <person name="Jiang F."/>
            <person name="Zhang X."/>
            <person name="Ren Y."/>
            <person name="Wang B."/>
            <person name="Wang S."/>
            <person name="Lu Y."/>
            <person name="Wu K."/>
            <person name="Fan W."/>
            <person name="Wang G."/>
        </authorList>
    </citation>
    <scope>NUCLEOTIDE SEQUENCE</scope>
    <source>
        <strain evidence="1">12Hb</strain>
    </source>
</reference>